<evidence type="ECO:0000256" key="4">
    <source>
        <dbReference type="ARBA" id="ARBA00023136"/>
    </source>
</evidence>
<evidence type="ECO:0000256" key="3">
    <source>
        <dbReference type="ARBA" id="ARBA00022989"/>
    </source>
</evidence>
<dbReference type="InterPro" id="IPR023380">
    <property type="entry name" value="DsbB-like_sf"/>
</dbReference>
<dbReference type="Pfam" id="PF02600">
    <property type="entry name" value="DsbB"/>
    <property type="match status" value="1"/>
</dbReference>
<gene>
    <name evidence="6" type="ORF">A4S15_04990</name>
</gene>
<dbReference type="SUPFAM" id="SSF158442">
    <property type="entry name" value="DsbB-like"/>
    <property type="match status" value="1"/>
</dbReference>
<dbReference type="InterPro" id="IPR024199">
    <property type="entry name" value="Uncharacterised_DsbB"/>
</dbReference>
<evidence type="ECO:0000313" key="7">
    <source>
        <dbReference type="Proteomes" id="UP000192872"/>
    </source>
</evidence>
<reference evidence="6 7" key="1">
    <citation type="journal article" date="2017" name="Water Res.">
        <title>Comammox in drinking water systems.</title>
        <authorList>
            <person name="Wang Y."/>
            <person name="Ma L."/>
            <person name="Mao Y."/>
            <person name="Jiang X."/>
            <person name="Xia Y."/>
            <person name="Yu K."/>
            <person name="Li B."/>
            <person name="Zhang T."/>
        </authorList>
    </citation>
    <scope>NUCLEOTIDE SEQUENCE [LARGE SCALE GENOMIC DNA]</scope>
    <source>
        <strain evidence="6">SG_bin8</strain>
    </source>
</reference>
<dbReference type="GO" id="GO:0015035">
    <property type="term" value="F:protein-disulfide reductase activity"/>
    <property type="evidence" value="ECO:0007669"/>
    <property type="project" value="InterPro"/>
</dbReference>
<dbReference type="RefSeq" id="WP_376800301.1">
    <property type="nucleotide sequence ID" value="NZ_DBNB01000037.1"/>
</dbReference>
<dbReference type="Proteomes" id="UP000192872">
    <property type="component" value="Unassembled WGS sequence"/>
</dbReference>
<keyword evidence="2 5" id="KW-0812">Transmembrane</keyword>
<evidence type="ECO:0008006" key="8">
    <source>
        <dbReference type="Google" id="ProtNLM"/>
    </source>
</evidence>
<feature type="transmembrane region" description="Helical" evidence="5">
    <location>
        <begin position="141"/>
        <end position="161"/>
    </location>
</feature>
<dbReference type="InterPro" id="IPR003752">
    <property type="entry name" value="DiS_bond_form_DsbB/BdbC"/>
</dbReference>
<dbReference type="Gene3D" id="1.20.1550.10">
    <property type="entry name" value="DsbB-like"/>
    <property type="match status" value="1"/>
</dbReference>
<comment type="subcellular location">
    <subcellularLocation>
        <location evidence="1">Membrane</location>
        <topology evidence="1">Multi-pass membrane protein</topology>
    </subcellularLocation>
</comment>
<organism evidence="6 7">
    <name type="scientific">Candidatus Raskinella chloraquaticus</name>
    <dbReference type="NCBI Taxonomy" id="1951219"/>
    <lineage>
        <taxon>Bacteria</taxon>
        <taxon>Pseudomonadati</taxon>
        <taxon>Pseudomonadota</taxon>
        <taxon>Alphaproteobacteria</taxon>
        <taxon>Hyphomicrobiales</taxon>
        <taxon>Phreatobacteraceae</taxon>
        <taxon>Candidatus Raskinella</taxon>
    </lineage>
</organism>
<proteinExistence type="predicted"/>
<accession>A0A1W9I1A6</accession>
<dbReference type="AlphaFoldDB" id="A0A1W9I1A6"/>
<dbReference type="PIRSF" id="PIRSF033913">
    <property type="entry name" value="S-S_format_DsbB"/>
    <property type="match status" value="1"/>
</dbReference>
<evidence type="ECO:0000256" key="1">
    <source>
        <dbReference type="ARBA" id="ARBA00004141"/>
    </source>
</evidence>
<evidence type="ECO:0000256" key="2">
    <source>
        <dbReference type="ARBA" id="ARBA00022692"/>
    </source>
</evidence>
<sequence length="170" mass="17407">MMPRRPASVALIVACVMAITLAGAWGFQIWGDLAPCPLCLQQRWPYYAGVPLALAVAIMAGRGAQAAVITFGLGALVLLLAGSAVFGAFHAGVEWGFWQGPTDCSGGRPITGNASDLLAQIARTRVVACNEAAFRFLGVSLAGYNALISAGLCALVVRALAGQGSSSVSQ</sequence>
<feature type="transmembrane region" description="Helical" evidence="5">
    <location>
        <begin position="68"/>
        <end position="89"/>
    </location>
</feature>
<dbReference type="STRING" id="1827387.A4S15_04990"/>
<name>A0A1W9I1A6_9HYPH</name>
<keyword evidence="4 5" id="KW-0472">Membrane</keyword>
<dbReference type="GO" id="GO:0006457">
    <property type="term" value="P:protein folding"/>
    <property type="evidence" value="ECO:0007669"/>
    <property type="project" value="InterPro"/>
</dbReference>
<keyword evidence="3 5" id="KW-1133">Transmembrane helix</keyword>
<comment type="caution">
    <text evidence="6">The sequence shown here is derived from an EMBL/GenBank/DDBJ whole genome shotgun (WGS) entry which is preliminary data.</text>
</comment>
<dbReference type="EMBL" id="LWDL01000009">
    <property type="protein sequence ID" value="OQW53352.1"/>
    <property type="molecule type" value="Genomic_DNA"/>
</dbReference>
<evidence type="ECO:0000313" key="6">
    <source>
        <dbReference type="EMBL" id="OQW53352.1"/>
    </source>
</evidence>
<dbReference type="GO" id="GO:0016020">
    <property type="term" value="C:membrane"/>
    <property type="evidence" value="ECO:0007669"/>
    <property type="project" value="UniProtKB-SubCell"/>
</dbReference>
<evidence type="ECO:0000256" key="5">
    <source>
        <dbReference type="SAM" id="Phobius"/>
    </source>
</evidence>
<protein>
    <recommendedName>
        <fullName evidence="8">Disulfide bond formation protein DsbB</fullName>
    </recommendedName>
</protein>
<feature type="transmembrane region" description="Helical" evidence="5">
    <location>
        <begin position="44"/>
        <end position="61"/>
    </location>
</feature>